<reference evidence="5 6" key="1">
    <citation type="journal article" date="2015" name="Int. J. Syst. Evol. Microbiol.">
        <title>Description of Sphingopyxis fribergensis sp. nov. - a soil bacterium with the ability to degrade styrene and phenylacetic acid.</title>
        <authorList>
            <person name="Oelschlagel M."/>
            <person name="Ruckert C."/>
            <person name="Kalinowski J."/>
            <person name="Schmidt G."/>
            <person name="Schlomann M."/>
            <person name="Tischler D."/>
        </authorList>
    </citation>
    <scope>NUCLEOTIDE SEQUENCE [LARGE SCALE GENOMIC DNA]</scope>
    <source>
        <strain evidence="5 6">Kp5.2</strain>
    </source>
</reference>
<feature type="domain" description="HTH araC/xylS-type" evidence="4">
    <location>
        <begin position="151"/>
        <end position="249"/>
    </location>
</feature>
<dbReference type="AlphaFoldDB" id="A0A0A7PIR9"/>
<dbReference type="PROSITE" id="PS01124">
    <property type="entry name" value="HTH_ARAC_FAMILY_2"/>
    <property type="match status" value="1"/>
</dbReference>
<dbReference type="SUPFAM" id="SSF46689">
    <property type="entry name" value="Homeodomain-like"/>
    <property type="match status" value="2"/>
</dbReference>
<dbReference type="PANTHER" id="PTHR47893">
    <property type="entry name" value="REGULATORY PROTEIN PCHR"/>
    <property type="match status" value="1"/>
</dbReference>
<dbReference type="InterPro" id="IPR018060">
    <property type="entry name" value="HTH_AraC"/>
</dbReference>
<name>A0A0A7PIR9_9SPHN</name>
<dbReference type="SMART" id="SM00342">
    <property type="entry name" value="HTH_ARAC"/>
    <property type="match status" value="1"/>
</dbReference>
<dbReference type="GO" id="GO:0043565">
    <property type="term" value="F:sequence-specific DNA binding"/>
    <property type="evidence" value="ECO:0007669"/>
    <property type="project" value="InterPro"/>
</dbReference>
<evidence type="ECO:0000259" key="4">
    <source>
        <dbReference type="PROSITE" id="PS01124"/>
    </source>
</evidence>
<sequence length="253" mass="27889">MPSEHMSKHPVIVSPEMTTFVGRGPCDRLLLPPDALLLGFGDIGEPVVRTLTFRELESEGHLLVFAVSRAACRRLFSDLPDADARWFLPSDLRTLGQSIVAPDCDEAAADTLRLARSIELLCQFFAALRAGALIPVDGQPSLTESDIARIAAARRIVDTRWHEKLTIDDIAKSCGINRDKLTRGFRELYQCSVAEALSDRRLRQARQMLAASDLPVASIGYRCGYLNNASFTRAFSRRFGMAPTAMRRVGVAA</sequence>
<dbReference type="InterPro" id="IPR018062">
    <property type="entry name" value="HTH_AraC-typ_CS"/>
</dbReference>
<dbReference type="PANTHER" id="PTHR47893:SF1">
    <property type="entry name" value="REGULATORY PROTEIN PCHR"/>
    <property type="match status" value="1"/>
</dbReference>
<dbReference type="KEGG" id="sphk:SKP52_11035"/>
<keyword evidence="2" id="KW-0238">DNA-binding</keyword>
<keyword evidence="6" id="KW-1185">Reference proteome</keyword>
<keyword evidence="1" id="KW-0805">Transcription regulation</keyword>
<dbReference type="STRING" id="1515612.SKP52_11035"/>
<accession>A0A0A7PIR9</accession>
<dbReference type="HOGENOM" id="CLU_1106563_0_0_5"/>
<evidence type="ECO:0000256" key="2">
    <source>
        <dbReference type="ARBA" id="ARBA00023125"/>
    </source>
</evidence>
<evidence type="ECO:0000313" key="5">
    <source>
        <dbReference type="EMBL" id="AJA09108.1"/>
    </source>
</evidence>
<evidence type="ECO:0000256" key="1">
    <source>
        <dbReference type="ARBA" id="ARBA00023015"/>
    </source>
</evidence>
<dbReference type="Pfam" id="PF12833">
    <property type="entry name" value="HTH_18"/>
    <property type="match status" value="1"/>
</dbReference>
<dbReference type="InterPro" id="IPR009057">
    <property type="entry name" value="Homeodomain-like_sf"/>
</dbReference>
<protein>
    <submittedName>
        <fullName evidence="5">AraC family transcriptional regulator</fullName>
    </submittedName>
</protein>
<proteinExistence type="predicted"/>
<evidence type="ECO:0000256" key="3">
    <source>
        <dbReference type="ARBA" id="ARBA00023163"/>
    </source>
</evidence>
<gene>
    <name evidence="5" type="ORF">SKP52_11035</name>
</gene>
<organism evidence="5 6">
    <name type="scientific">Sphingopyxis fribergensis</name>
    <dbReference type="NCBI Taxonomy" id="1515612"/>
    <lineage>
        <taxon>Bacteria</taxon>
        <taxon>Pseudomonadati</taxon>
        <taxon>Pseudomonadota</taxon>
        <taxon>Alphaproteobacteria</taxon>
        <taxon>Sphingomonadales</taxon>
        <taxon>Sphingomonadaceae</taxon>
        <taxon>Sphingopyxis</taxon>
    </lineage>
</organism>
<dbReference type="PROSITE" id="PS00041">
    <property type="entry name" value="HTH_ARAC_FAMILY_1"/>
    <property type="match status" value="1"/>
</dbReference>
<dbReference type="Gene3D" id="1.10.10.60">
    <property type="entry name" value="Homeodomain-like"/>
    <property type="match status" value="1"/>
</dbReference>
<dbReference type="GO" id="GO:0003700">
    <property type="term" value="F:DNA-binding transcription factor activity"/>
    <property type="evidence" value="ECO:0007669"/>
    <property type="project" value="InterPro"/>
</dbReference>
<dbReference type="InterPro" id="IPR053142">
    <property type="entry name" value="PchR_regulatory_protein"/>
</dbReference>
<evidence type="ECO:0000313" key="6">
    <source>
        <dbReference type="Proteomes" id="UP000030907"/>
    </source>
</evidence>
<dbReference type="EMBL" id="CP009122">
    <property type="protein sequence ID" value="AJA09108.1"/>
    <property type="molecule type" value="Genomic_DNA"/>
</dbReference>
<keyword evidence="3" id="KW-0804">Transcription</keyword>
<dbReference type="RefSeq" id="WP_160292394.1">
    <property type="nucleotide sequence ID" value="NZ_CP009122.1"/>
</dbReference>
<dbReference type="Proteomes" id="UP000030907">
    <property type="component" value="Chromosome"/>
</dbReference>